<keyword evidence="1" id="KW-0472">Membrane</keyword>
<name>A0A2H3DXK4_ARMGA</name>
<evidence type="ECO:0000256" key="1">
    <source>
        <dbReference type="SAM" id="Phobius"/>
    </source>
</evidence>
<keyword evidence="4" id="KW-1185">Reference proteome</keyword>
<organism evidence="3 4">
    <name type="scientific">Armillaria gallica</name>
    <name type="common">Bulbous honey fungus</name>
    <name type="synonym">Armillaria bulbosa</name>
    <dbReference type="NCBI Taxonomy" id="47427"/>
    <lineage>
        <taxon>Eukaryota</taxon>
        <taxon>Fungi</taxon>
        <taxon>Dikarya</taxon>
        <taxon>Basidiomycota</taxon>
        <taxon>Agaricomycotina</taxon>
        <taxon>Agaricomycetes</taxon>
        <taxon>Agaricomycetidae</taxon>
        <taxon>Agaricales</taxon>
        <taxon>Marasmiineae</taxon>
        <taxon>Physalacriaceae</taxon>
        <taxon>Armillaria</taxon>
    </lineage>
</organism>
<dbReference type="SUPFAM" id="SSF81383">
    <property type="entry name" value="F-box domain"/>
    <property type="match status" value="1"/>
</dbReference>
<proteinExistence type="predicted"/>
<dbReference type="EMBL" id="KZ293651">
    <property type="protein sequence ID" value="PBK96162.1"/>
    <property type="molecule type" value="Genomic_DNA"/>
</dbReference>
<gene>
    <name evidence="3" type="ORF">ARMGADRAFT_1163712</name>
</gene>
<feature type="domain" description="F-box" evidence="2">
    <location>
        <begin position="39"/>
        <end position="88"/>
    </location>
</feature>
<dbReference type="AlphaFoldDB" id="A0A2H3DXK4"/>
<accession>A0A2H3DXK4</accession>
<evidence type="ECO:0000313" key="3">
    <source>
        <dbReference type="EMBL" id="PBK96162.1"/>
    </source>
</evidence>
<dbReference type="OrthoDB" id="2979813at2759"/>
<protein>
    <recommendedName>
        <fullName evidence="2">F-box domain-containing protein</fullName>
    </recommendedName>
</protein>
<keyword evidence="1" id="KW-1133">Transmembrane helix</keyword>
<dbReference type="CDD" id="cd09917">
    <property type="entry name" value="F-box_SF"/>
    <property type="match status" value="1"/>
</dbReference>
<dbReference type="PROSITE" id="PS50181">
    <property type="entry name" value="FBOX"/>
    <property type="match status" value="1"/>
</dbReference>
<reference evidence="4" key="1">
    <citation type="journal article" date="2017" name="Nat. Ecol. Evol.">
        <title>Genome expansion and lineage-specific genetic innovations in the forest pathogenic fungi Armillaria.</title>
        <authorList>
            <person name="Sipos G."/>
            <person name="Prasanna A.N."/>
            <person name="Walter M.C."/>
            <person name="O'Connor E."/>
            <person name="Balint B."/>
            <person name="Krizsan K."/>
            <person name="Kiss B."/>
            <person name="Hess J."/>
            <person name="Varga T."/>
            <person name="Slot J."/>
            <person name="Riley R."/>
            <person name="Boka B."/>
            <person name="Rigling D."/>
            <person name="Barry K."/>
            <person name="Lee J."/>
            <person name="Mihaltcheva S."/>
            <person name="LaButti K."/>
            <person name="Lipzen A."/>
            <person name="Waldron R."/>
            <person name="Moloney N.M."/>
            <person name="Sperisen C."/>
            <person name="Kredics L."/>
            <person name="Vagvoelgyi C."/>
            <person name="Patrignani A."/>
            <person name="Fitzpatrick D."/>
            <person name="Nagy I."/>
            <person name="Doyle S."/>
            <person name="Anderson J.B."/>
            <person name="Grigoriev I.V."/>
            <person name="Gueldener U."/>
            <person name="Muensterkoetter M."/>
            <person name="Nagy L.G."/>
        </authorList>
    </citation>
    <scope>NUCLEOTIDE SEQUENCE [LARGE SCALE GENOMIC DNA]</scope>
    <source>
        <strain evidence="4">Ar21-2</strain>
    </source>
</reference>
<keyword evidence="1" id="KW-0812">Transmembrane</keyword>
<dbReference type="InterPro" id="IPR036047">
    <property type="entry name" value="F-box-like_dom_sf"/>
</dbReference>
<evidence type="ECO:0000313" key="4">
    <source>
        <dbReference type="Proteomes" id="UP000217790"/>
    </source>
</evidence>
<sequence>MNNAAKRCKMVSDAKENVPPTGCQGKNGRQVKKRLKGALAAFVNMPLEIMLCIFEVLDPLDLLHLARLSKAFRRVLMSKSSISAWKSARRNIGGLPEPLHGLSEPAWVNLVFVPICHSALEIVVLKNPVWYETMRRYAGLGSPAISNMSATRSYNQDQVLWRNLRSRASECSSWLSRMQVVKDMEAQKLKRNRLQVIQQKLACLGYGAELAAMPGVDILAKHSLVNQTRPLTDRIWTNIQGELVKYMEEVKVDRLAREHHELLQCRRKVAIDYLRIIHLPSNETVTPGHFHRITELILLHIDAWESSVTQQVIDFTIGKDSPLSPEEKSSEVKLARNVFICKSCTIFSRSLNPRCRKNKPAYITPLFFPDILGTPASAWGSILVLRTMKSVVPLPLPHLYVCFGIQPVWKSTTTTTAEDLDDEMEDYQFKCYRCPNKKYVHNGAAPVSTFELYGWRDFVKHILIEHYEDIMPLEDYVKLVHADAFWADDWFILEKVLDGGVFLSPHCTDLPCESYYRGYDSMVEHLRDDHGLTTVTDDVDIYARGHNLLPEQRSARTTEGIGIVPEGHPLRATTEE</sequence>
<feature type="transmembrane region" description="Helical" evidence="1">
    <location>
        <begin position="38"/>
        <end position="57"/>
    </location>
</feature>
<dbReference type="Gene3D" id="1.20.1280.50">
    <property type="match status" value="1"/>
</dbReference>
<dbReference type="Pfam" id="PF12937">
    <property type="entry name" value="F-box-like"/>
    <property type="match status" value="1"/>
</dbReference>
<dbReference type="Proteomes" id="UP000217790">
    <property type="component" value="Unassembled WGS sequence"/>
</dbReference>
<dbReference type="SMART" id="SM00256">
    <property type="entry name" value="FBOX"/>
    <property type="match status" value="1"/>
</dbReference>
<dbReference type="InParanoid" id="A0A2H3DXK4"/>
<dbReference type="InterPro" id="IPR001810">
    <property type="entry name" value="F-box_dom"/>
</dbReference>
<evidence type="ECO:0000259" key="2">
    <source>
        <dbReference type="PROSITE" id="PS50181"/>
    </source>
</evidence>